<dbReference type="Proteomes" id="UP000010847">
    <property type="component" value="Chromosome"/>
</dbReference>
<dbReference type="STRING" id="871968.DESME_15255"/>
<organism evidence="2 3">
    <name type="scientific">Desulfitobacterium metallireducens DSM 15288</name>
    <dbReference type="NCBI Taxonomy" id="871968"/>
    <lineage>
        <taxon>Bacteria</taxon>
        <taxon>Bacillati</taxon>
        <taxon>Bacillota</taxon>
        <taxon>Clostridia</taxon>
        <taxon>Eubacteriales</taxon>
        <taxon>Desulfitobacteriaceae</taxon>
        <taxon>Desulfitobacterium</taxon>
    </lineage>
</organism>
<dbReference type="eggNOG" id="COG1950">
    <property type="taxonomic scope" value="Bacteria"/>
</dbReference>
<proteinExistence type="predicted"/>
<keyword evidence="1" id="KW-0812">Transmembrane</keyword>
<accession>W0EBK8</accession>
<dbReference type="OrthoDB" id="7205479at2"/>
<protein>
    <submittedName>
        <fullName evidence="2">Membrane protein</fullName>
    </submittedName>
</protein>
<sequence>MTGFLTRLLINALAFLITPFFIPGFYLEGVSAAIFAALVWGMINTLIRPLFSFFTFPLQILSLGIFTLVINALMLVLTATLVPGFSILSFSSAFFGAIILSFVSMVLTHLFK</sequence>
<feature type="transmembrane region" description="Helical" evidence="1">
    <location>
        <begin position="87"/>
        <end position="111"/>
    </location>
</feature>
<reference evidence="2 3" key="1">
    <citation type="submission" date="2013-12" db="EMBL/GenBank/DDBJ databases">
        <authorList>
            <consortium name="DOE Joint Genome Institute"/>
            <person name="Smidt H."/>
            <person name="Huntemann M."/>
            <person name="Han J."/>
            <person name="Chen A."/>
            <person name="Kyrpides N."/>
            <person name="Mavromatis K."/>
            <person name="Markowitz V."/>
            <person name="Palaniappan K."/>
            <person name="Ivanova N."/>
            <person name="Schaumberg A."/>
            <person name="Pati A."/>
            <person name="Liolios K."/>
            <person name="Nordberg H.P."/>
            <person name="Cantor M.N."/>
            <person name="Hua S.X."/>
            <person name="Woyke T."/>
        </authorList>
    </citation>
    <scope>NUCLEOTIDE SEQUENCE [LARGE SCALE GENOMIC DNA]</scope>
    <source>
        <strain evidence="3">DSM 15288</strain>
    </source>
</reference>
<dbReference type="Pfam" id="PF04020">
    <property type="entry name" value="Phage_holin_4_2"/>
    <property type="match status" value="1"/>
</dbReference>
<feature type="transmembrane region" description="Helical" evidence="1">
    <location>
        <begin position="7"/>
        <end position="26"/>
    </location>
</feature>
<feature type="transmembrane region" description="Helical" evidence="1">
    <location>
        <begin position="32"/>
        <end position="51"/>
    </location>
</feature>
<dbReference type="HOGENOM" id="CLU_120441_2_4_9"/>
<gene>
    <name evidence="2" type="ORF">DESME_15255</name>
</gene>
<keyword evidence="1" id="KW-1133">Transmembrane helix</keyword>
<keyword evidence="1" id="KW-0472">Membrane</keyword>
<evidence type="ECO:0000313" key="2">
    <source>
        <dbReference type="EMBL" id="AHF08230.1"/>
    </source>
</evidence>
<dbReference type="EMBL" id="CP007032">
    <property type="protein sequence ID" value="AHF08230.1"/>
    <property type="molecule type" value="Genomic_DNA"/>
</dbReference>
<dbReference type="PANTHER" id="PTHR37309">
    <property type="entry name" value="SLR0284 PROTEIN"/>
    <property type="match status" value="1"/>
</dbReference>
<evidence type="ECO:0000256" key="1">
    <source>
        <dbReference type="SAM" id="Phobius"/>
    </source>
</evidence>
<feature type="transmembrane region" description="Helical" evidence="1">
    <location>
        <begin position="58"/>
        <end position="81"/>
    </location>
</feature>
<dbReference type="RefSeq" id="WP_006716880.1">
    <property type="nucleotide sequence ID" value="NZ_CP007032.1"/>
</dbReference>
<name>W0EBK8_9FIRM</name>
<keyword evidence="3" id="KW-1185">Reference proteome</keyword>
<dbReference type="InterPro" id="IPR007165">
    <property type="entry name" value="Phage_holin_4_2"/>
</dbReference>
<evidence type="ECO:0000313" key="3">
    <source>
        <dbReference type="Proteomes" id="UP000010847"/>
    </source>
</evidence>
<dbReference type="PANTHER" id="PTHR37309:SF1">
    <property type="entry name" value="SLR0284 PROTEIN"/>
    <property type="match status" value="1"/>
</dbReference>
<dbReference type="KEGG" id="dmt:DESME_15255"/>
<dbReference type="AlphaFoldDB" id="W0EBK8"/>